<feature type="region of interest" description="Disordered" evidence="1">
    <location>
        <begin position="383"/>
        <end position="402"/>
    </location>
</feature>
<reference evidence="2 3" key="1">
    <citation type="journal article" date="2012" name="Science">
        <title>The Paleozoic origin of enzymatic lignin decomposition reconstructed from 31 fungal genomes.</title>
        <authorList>
            <person name="Floudas D."/>
            <person name="Binder M."/>
            <person name="Riley R."/>
            <person name="Barry K."/>
            <person name="Blanchette R.A."/>
            <person name="Henrissat B."/>
            <person name="Martinez A.T."/>
            <person name="Otillar R."/>
            <person name="Spatafora J.W."/>
            <person name="Yadav J.S."/>
            <person name="Aerts A."/>
            <person name="Benoit I."/>
            <person name="Boyd A."/>
            <person name="Carlson A."/>
            <person name="Copeland A."/>
            <person name="Coutinho P.M."/>
            <person name="de Vries R.P."/>
            <person name="Ferreira P."/>
            <person name="Findley K."/>
            <person name="Foster B."/>
            <person name="Gaskell J."/>
            <person name="Glotzer D."/>
            <person name="Gorecki P."/>
            <person name="Heitman J."/>
            <person name="Hesse C."/>
            <person name="Hori C."/>
            <person name="Igarashi K."/>
            <person name="Jurgens J.A."/>
            <person name="Kallen N."/>
            <person name="Kersten P."/>
            <person name="Kohler A."/>
            <person name="Kuees U."/>
            <person name="Kumar T.K.A."/>
            <person name="Kuo A."/>
            <person name="LaButti K."/>
            <person name="Larrondo L.F."/>
            <person name="Lindquist E."/>
            <person name="Ling A."/>
            <person name="Lombard V."/>
            <person name="Lucas S."/>
            <person name="Lundell T."/>
            <person name="Martin R."/>
            <person name="McLaughlin D.J."/>
            <person name="Morgenstern I."/>
            <person name="Morin E."/>
            <person name="Murat C."/>
            <person name="Nagy L.G."/>
            <person name="Nolan M."/>
            <person name="Ohm R.A."/>
            <person name="Patyshakuliyeva A."/>
            <person name="Rokas A."/>
            <person name="Ruiz-Duenas F.J."/>
            <person name="Sabat G."/>
            <person name="Salamov A."/>
            <person name="Samejima M."/>
            <person name="Schmutz J."/>
            <person name="Slot J.C."/>
            <person name="St John F."/>
            <person name="Stenlid J."/>
            <person name="Sun H."/>
            <person name="Sun S."/>
            <person name="Syed K."/>
            <person name="Tsang A."/>
            <person name="Wiebenga A."/>
            <person name="Young D."/>
            <person name="Pisabarro A."/>
            <person name="Eastwood D.C."/>
            <person name="Martin F."/>
            <person name="Cullen D."/>
            <person name="Grigoriev I.V."/>
            <person name="Hibbett D.S."/>
        </authorList>
    </citation>
    <scope>NUCLEOTIDE SEQUENCE</scope>
    <source>
        <strain evidence="3">FP-58527</strain>
    </source>
</reference>
<dbReference type="Proteomes" id="UP000015241">
    <property type="component" value="Unassembled WGS sequence"/>
</dbReference>
<dbReference type="EMBL" id="KE504211">
    <property type="protein sequence ID" value="EPS95269.1"/>
    <property type="molecule type" value="Genomic_DNA"/>
</dbReference>
<proteinExistence type="predicted"/>
<evidence type="ECO:0000313" key="2">
    <source>
        <dbReference type="EMBL" id="EPS95269.1"/>
    </source>
</evidence>
<feature type="compositionally biased region" description="Polar residues" evidence="1">
    <location>
        <begin position="383"/>
        <end position="399"/>
    </location>
</feature>
<dbReference type="AlphaFoldDB" id="S8F9D7"/>
<organism evidence="2 3">
    <name type="scientific">Fomitopsis schrenkii</name>
    <name type="common">Brown rot fungus</name>
    <dbReference type="NCBI Taxonomy" id="2126942"/>
    <lineage>
        <taxon>Eukaryota</taxon>
        <taxon>Fungi</taxon>
        <taxon>Dikarya</taxon>
        <taxon>Basidiomycota</taxon>
        <taxon>Agaricomycotina</taxon>
        <taxon>Agaricomycetes</taxon>
        <taxon>Polyporales</taxon>
        <taxon>Fomitopsis</taxon>
    </lineage>
</organism>
<evidence type="ECO:0000313" key="3">
    <source>
        <dbReference type="Proteomes" id="UP000015241"/>
    </source>
</evidence>
<dbReference type="STRING" id="743788.S8F9D7"/>
<feature type="non-terminal residue" evidence="2">
    <location>
        <position position="1"/>
    </location>
</feature>
<accession>S8F9D7</accession>
<protein>
    <submittedName>
        <fullName evidence="2">Uncharacterized protein</fullName>
    </submittedName>
</protein>
<dbReference type="OrthoDB" id="3265311at2759"/>
<keyword evidence="3" id="KW-1185">Reference proteome</keyword>
<feature type="region of interest" description="Disordered" evidence="1">
    <location>
        <begin position="413"/>
        <end position="449"/>
    </location>
</feature>
<evidence type="ECO:0000256" key="1">
    <source>
        <dbReference type="SAM" id="MobiDB-lite"/>
    </source>
</evidence>
<name>S8F9D7_FOMSC</name>
<feature type="compositionally biased region" description="Polar residues" evidence="1">
    <location>
        <begin position="429"/>
        <end position="438"/>
    </location>
</feature>
<sequence>FLKMDGLLSATSLPRCYVILILGAPTYKDLTPILLSGQYAHSLVIIAARDPPEIPNLVIPALRILHLSKPLSTENNDTTRLVSILTWAERVASDWRQHGGSGIYELSENDEDDTLPSGKHSGPNVLRVGRYSARRHSMPVNLPTSNPLDGKRPFDVLMNFLPNQLPDNVMLRHTIFITTISRPFFKSAPTASSLTRGVFARAKFFFGGSQTSIAHERRSLSDMPRTHVEALLTNRASTIRPLASEATPQIIHLLPPDSTQYPQASARLVDSMEAFIAAFACTTSLEAGGNSKKKNVADNAQSYIMHAGTLGRVLDCALARFTREGGSPGKREDPWGCEWTVADVLISGALDNAPTLTRGTTSSAGSAAAWISGPEDISLVPTGETSASARTVPTPTKQGQPVRVSMETAARMEQAAVEATARARRPISPASTYSTSYGHETGLSPPPSF</sequence>
<dbReference type="eggNOG" id="ENOG502SN1K">
    <property type="taxonomic scope" value="Eukaryota"/>
</dbReference>
<feature type="non-terminal residue" evidence="2">
    <location>
        <position position="449"/>
    </location>
</feature>
<gene>
    <name evidence="2" type="ORF">FOMPIDRAFT_1083936</name>
</gene>
<dbReference type="HOGENOM" id="CLU_505388_0_0_1"/>
<dbReference type="InParanoid" id="S8F9D7"/>